<feature type="compositionally biased region" description="Basic and acidic residues" evidence="1">
    <location>
        <begin position="187"/>
        <end position="198"/>
    </location>
</feature>
<keyword evidence="3" id="KW-1185">Reference proteome</keyword>
<evidence type="ECO:0000313" key="3">
    <source>
        <dbReference type="Proteomes" id="UP000316621"/>
    </source>
</evidence>
<dbReference type="EMBL" id="CM010719">
    <property type="protein sequence ID" value="RZC62883.1"/>
    <property type="molecule type" value="Genomic_DNA"/>
</dbReference>
<reference evidence="2 3" key="1">
    <citation type="journal article" date="2018" name="Science">
        <title>The opium poppy genome and morphinan production.</title>
        <authorList>
            <person name="Guo L."/>
            <person name="Winzer T."/>
            <person name="Yang X."/>
            <person name="Li Y."/>
            <person name="Ning Z."/>
            <person name="He Z."/>
            <person name="Teodor R."/>
            <person name="Lu Y."/>
            <person name="Bowser T.A."/>
            <person name="Graham I.A."/>
            <person name="Ye K."/>
        </authorList>
    </citation>
    <scope>NUCLEOTIDE SEQUENCE [LARGE SCALE GENOMIC DNA]</scope>
    <source>
        <strain evidence="3">cv. HN1</strain>
        <tissue evidence="2">Leaves</tissue>
    </source>
</reference>
<feature type="region of interest" description="Disordered" evidence="1">
    <location>
        <begin position="94"/>
        <end position="137"/>
    </location>
</feature>
<organism evidence="2 3">
    <name type="scientific">Papaver somniferum</name>
    <name type="common">Opium poppy</name>
    <dbReference type="NCBI Taxonomy" id="3469"/>
    <lineage>
        <taxon>Eukaryota</taxon>
        <taxon>Viridiplantae</taxon>
        <taxon>Streptophyta</taxon>
        <taxon>Embryophyta</taxon>
        <taxon>Tracheophyta</taxon>
        <taxon>Spermatophyta</taxon>
        <taxon>Magnoliopsida</taxon>
        <taxon>Ranunculales</taxon>
        <taxon>Papaveraceae</taxon>
        <taxon>Papaveroideae</taxon>
        <taxon>Papaver</taxon>
    </lineage>
</organism>
<name>A0A4Y7JP61_PAPSO</name>
<evidence type="ECO:0000256" key="1">
    <source>
        <dbReference type="SAM" id="MobiDB-lite"/>
    </source>
</evidence>
<dbReference type="Gramene" id="RZC62883">
    <property type="protein sequence ID" value="RZC62883"/>
    <property type="gene ID" value="C5167_024666"/>
</dbReference>
<dbReference type="Proteomes" id="UP000316621">
    <property type="component" value="Chromosome 5"/>
</dbReference>
<feature type="compositionally biased region" description="Low complexity" evidence="1">
    <location>
        <begin position="116"/>
        <end position="129"/>
    </location>
</feature>
<accession>A0A4Y7JP61</accession>
<protein>
    <submittedName>
        <fullName evidence="2">Uncharacterized protein</fullName>
    </submittedName>
</protein>
<gene>
    <name evidence="2" type="ORF">C5167_024666</name>
</gene>
<feature type="region of interest" description="Disordered" evidence="1">
    <location>
        <begin position="185"/>
        <end position="206"/>
    </location>
</feature>
<proteinExistence type="predicted"/>
<dbReference type="AlphaFoldDB" id="A0A4Y7JP61"/>
<evidence type="ECO:0000313" key="2">
    <source>
        <dbReference type="EMBL" id="RZC62883.1"/>
    </source>
</evidence>
<sequence>MIKAHVLAGKNRDESWLLPRIAVNLQGIYKFGIYFEHRVQMDASSSGPVEAQGSSSRLNIMSWNIQKIREIDWKRSRKNALTEEEIQRDRERRRIAYHKRRHQTVEGEINDTKRQASTTAHAPSATSTSQSDRVPSVGSIYSSIKKSRESLTRLASSLECHQATRSRPRKSPRLIDQAQRQELIEAETEKGNDGESKLEHRRVRAREKRSALTEQEIERDLERRRNVYQRRRQQTVVGIEGNLPTSSSIEIEWMNQDQVLPVLRHLQLLLPKQHSFHGEAREFQGKLNAEKWISRKKEISIRE</sequence>